<feature type="domain" description="6-phosphogluconate dehydrogenase NADP-binding" evidence="1">
    <location>
        <begin position="6"/>
        <end position="140"/>
    </location>
</feature>
<dbReference type="AlphaFoldDB" id="A0A6B1G474"/>
<accession>A0A6B1G474</accession>
<dbReference type="Gene3D" id="1.10.1040.10">
    <property type="entry name" value="N-(1-d-carboxylethyl)-l-norvaline Dehydrogenase, domain 2"/>
    <property type="match status" value="1"/>
</dbReference>
<dbReference type="InterPro" id="IPR015814">
    <property type="entry name" value="Pgluconate_DH_NAD-bd_C"/>
</dbReference>
<dbReference type="Pfam" id="PF03446">
    <property type="entry name" value="NAD_binding_2"/>
    <property type="match status" value="1"/>
</dbReference>
<gene>
    <name evidence="3" type="ORF">F4148_19035</name>
</gene>
<dbReference type="InterPro" id="IPR013328">
    <property type="entry name" value="6PGD_dom2"/>
</dbReference>
<dbReference type="SUPFAM" id="SSF48179">
    <property type="entry name" value="6-phosphogluconate dehydrogenase C-terminal domain-like"/>
    <property type="match status" value="1"/>
</dbReference>
<evidence type="ECO:0000259" key="2">
    <source>
        <dbReference type="Pfam" id="PF09130"/>
    </source>
</evidence>
<dbReference type="GO" id="GO:0050661">
    <property type="term" value="F:NADP binding"/>
    <property type="evidence" value="ECO:0007669"/>
    <property type="project" value="InterPro"/>
</dbReference>
<evidence type="ECO:0000259" key="1">
    <source>
        <dbReference type="Pfam" id="PF03446"/>
    </source>
</evidence>
<dbReference type="Gene3D" id="3.40.50.720">
    <property type="entry name" value="NAD(P)-binding Rossmann-like Domain"/>
    <property type="match status" value="1"/>
</dbReference>
<feature type="domain" description="Phosphogluconate dehydrogenase NAD-binding putative C-terminal" evidence="2">
    <location>
        <begin position="192"/>
        <end position="260"/>
    </location>
</feature>
<dbReference type="EMBL" id="VYDA01000673">
    <property type="protein sequence ID" value="MYH63749.1"/>
    <property type="molecule type" value="Genomic_DNA"/>
</dbReference>
<evidence type="ECO:0000313" key="3">
    <source>
        <dbReference type="EMBL" id="MYH63749.1"/>
    </source>
</evidence>
<dbReference type="PANTHER" id="PTHR43580">
    <property type="entry name" value="OXIDOREDUCTASE GLYR1-RELATED"/>
    <property type="match status" value="1"/>
</dbReference>
<protein>
    <submittedName>
        <fullName evidence="3">NAD(P)-dependent oxidoreductase</fullName>
    </submittedName>
</protein>
<dbReference type="SUPFAM" id="SSF51735">
    <property type="entry name" value="NAD(P)-binding Rossmann-fold domains"/>
    <property type="match status" value="1"/>
</dbReference>
<dbReference type="InterPro" id="IPR036291">
    <property type="entry name" value="NAD(P)-bd_dom_sf"/>
</dbReference>
<name>A0A6B1G474_9CHLR</name>
<comment type="caution">
    <text evidence="3">The sequence shown here is derived from an EMBL/GenBank/DDBJ whole genome shotgun (WGS) entry which is preliminary data.</text>
</comment>
<sequence length="292" mass="30893">MPMKTVGILSPGDMGHTVGERLKAHGLRIIAHLADRSARTRGLAEKAGIEEVDSYDSLIEMADVVLCILVPAEAGTAAQTVAKALRRTGADLLYADCNAVSPQTTIAIGETITEAGGRFVDASIIGPPPRREGATRFYASGVHAGELAKLEDYGLDVPVISDSVGDASAIKMCYAGMTKGLTALCTNLLVAAEALGIREALFDEWGMSQEAMLKRVQGLPSMPPKSRRWVGEMEEIAATMAGVGMSPKFHEGAADVYRFVGASPLADRTPEDLDEPTLEEMLLDLVGALPAR</sequence>
<dbReference type="InterPro" id="IPR051265">
    <property type="entry name" value="HIBADH-related_NP60_sf"/>
</dbReference>
<proteinExistence type="predicted"/>
<dbReference type="Pfam" id="PF09130">
    <property type="entry name" value="DUF1932"/>
    <property type="match status" value="1"/>
</dbReference>
<dbReference type="PANTHER" id="PTHR43580:SF2">
    <property type="entry name" value="CYTOKINE-LIKE NUCLEAR FACTOR N-PAC"/>
    <property type="match status" value="1"/>
</dbReference>
<organism evidence="3">
    <name type="scientific">Caldilineaceae bacterium SB0675_bin_29</name>
    <dbReference type="NCBI Taxonomy" id="2605266"/>
    <lineage>
        <taxon>Bacteria</taxon>
        <taxon>Bacillati</taxon>
        <taxon>Chloroflexota</taxon>
        <taxon>Caldilineae</taxon>
        <taxon>Caldilineales</taxon>
        <taxon>Caldilineaceae</taxon>
    </lineage>
</organism>
<dbReference type="InterPro" id="IPR006115">
    <property type="entry name" value="6PGDH_NADP-bd"/>
</dbReference>
<dbReference type="InterPro" id="IPR008927">
    <property type="entry name" value="6-PGluconate_DH-like_C_sf"/>
</dbReference>
<reference evidence="3" key="1">
    <citation type="submission" date="2019-09" db="EMBL/GenBank/DDBJ databases">
        <title>Characterisation of the sponge microbiome using genome-centric metagenomics.</title>
        <authorList>
            <person name="Engelberts J.P."/>
            <person name="Robbins S.J."/>
            <person name="De Goeij J.M."/>
            <person name="Aranda M."/>
            <person name="Bell S.C."/>
            <person name="Webster N.S."/>
        </authorList>
    </citation>
    <scope>NUCLEOTIDE SEQUENCE</scope>
    <source>
        <strain evidence="3">SB0675_bin_29</strain>
    </source>
</reference>